<feature type="transmembrane region" description="Helical" evidence="9">
    <location>
        <begin position="465"/>
        <end position="493"/>
    </location>
</feature>
<organism evidence="10 11">
    <name type="scientific">Lophium mytilinum</name>
    <dbReference type="NCBI Taxonomy" id="390894"/>
    <lineage>
        <taxon>Eukaryota</taxon>
        <taxon>Fungi</taxon>
        <taxon>Dikarya</taxon>
        <taxon>Ascomycota</taxon>
        <taxon>Pezizomycotina</taxon>
        <taxon>Dothideomycetes</taxon>
        <taxon>Pleosporomycetidae</taxon>
        <taxon>Mytilinidiales</taxon>
        <taxon>Mytilinidiaceae</taxon>
        <taxon>Lophium</taxon>
    </lineage>
</organism>
<sequence>MVLDTTATAFAGTLFGASLTVSGVWLPEVIIGQFQLHDFHMIKAFLVGSAISAIVLPFFERNGLLACKPKGPTSLGWFHRYDGNILGGLLQGVSMALTGACPGTLVPQILIGYPSSARFVLLGGVLGGVLFTHISPWLYRSSSSQPPISPISCMLDDFAPFQNGKSRPIDEITPSINSKNIKNGRSEPSYQPPPPPTLPILPENISLPENDTSLTIPSVLDPIIDICDSPLNEPPCPKHSLRPTPCPLTIPALFNLDPNTCLLAYLACVLAILSALSIFAPAPAHKPQTRLNAHIGGLAIGAAQLATAALIRLPVGMSLAYEEAGAWLWHLFRARKPAPRWKALTFAGGMAIGSFLCTPWAKDMLTDDGVGVGGGGRRRSRDSRVGDRLRDVVSRRDGHRSVRDRLGNIISRRDRDRSRGERLGGVIRHRVRNRGRRVREGRDGDGDGCGVVAGRRGLVAVRVRAALLLLLLLLVAAAVTFFFLGLFVAAVALRGGGGRGRNGGVLGLGPDVLGVAVVLGGVLGRGGRGLFVPVDALGFFCGGFGVTVGVRGSALDSIDLRSGEREGQMRSRQGLRDKRQNLLYVASRA</sequence>
<feature type="compositionally biased region" description="Polar residues" evidence="8">
    <location>
        <begin position="174"/>
        <end position="189"/>
    </location>
</feature>
<keyword evidence="5 9" id="KW-0812">Transmembrane</keyword>
<feature type="transmembrane region" description="Helical" evidence="9">
    <location>
        <begin position="39"/>
        <end position="59"/>
    </location>
</feature>
<evidence type="ECO:0000256" key="9">
    <source>
        <dbReference type="SAM" id="Phobius"/>
    </source>
</evidence>
<keyword evidence="4" id="KW-0997">Cell inner membrane</keyword>
<proteinExistence type="predicted"/>
<keyword evidence="7 9" id="KW-0472">Membrane</keyword>
<dbReference type="PANTHER" id="PTHR30574:SF1">
    <property type="entry name" value="SULPHUR TRANSPORT DOMAIN-CONTAINING PROTEIN"/>
    <property type="match status" value="1"/>
</dbReference>
<evidence type="ECO:0000256" key="4">
    <source>
        <dbReference type="ARBA" id="ARBA00022519"/>
    </source>
</evidence>
<feature type="transmembrane region" description="Helical" evidence="9">
    <location>
        <begin position="530"/>
        <end position="550"/>
    </location>
</feature>
<evidence type="ECO:0000256" key="2">
    <source>
        <dbReference type="ARBA" id="ARBA00022448"/>
    </source>
</evidence>
<feature type="transmembrane region" description="Helical" evidence="9">
    <location>
        <begin position="262"/>
        <end position="282"/>
    </location>
</feature>
<gene>
    <name evidence="10" type="ORF">BU16DRAFT_583004</name>
</gene>
<dbReference type="OrthoDB" id="10254418at2759"/>
<keyword evidence="2" id="KW-0813">Transport</keyword>
<feature type="compositionally biased region" description="Pro residues" evidence="8">
    <location>
        <begin position="190"/>
        <end position="199"/>
    </location>
</feature>
<comment type="subcellular location">
    <subcellularLocation>
        <location evidence="1">Cell inner membrane</location>
        <topology evidence="1">Multi-pass membrane protein</topology>
    </subcellularLocation>
</comment>
<dbReference type="GO" id="GO:0005886">
    <property type="term" value="C:plasma membrane"/>
    <property type="evidence" value="ECO:0007669"/>
    <property type="project" value="UniProtKB-SubCell"/>
</dbReference>
<dbReference type="Proteomes" id="UP000799750">
    <property type="component" value="Unassembled WGS sequence"/>
</dbReference>
<feature type="transmembrane region" description="Helical" evidence="9">
    <location>
        <begin position="6"/>
        <end position="27"/>
    </location>
</feature>
<dbReference type="EMBL" id="MU004191">
    <property type="protein sequence ID" value="KAF2493998.1"/>
    <property type="molecule type" value="Genomic_DNA"/>
</dbReference>
<feature type="region of interest" description="Disordered" evidence="8">
    <location>
        <begin position="172"/>
        <end position="199"/>
    </location>
</feature>
<protein>
    <submittedName>
        <fullName evidence="10">Uncharacterized protein</fullName>
    </submittedName>
</protein>
<evidence type="ECO:0000256" key="6">
    <source>
        <dbReference type="ARBA" id="ARBA00022989"/>
    </source>
</evidence>
<evidence type="ECO:0000256" key="5">
    <source>
        <dbReference type="ARBA" id="ARBA00022692"/>
    </source>
</evidence>
<dbReference type="Pfam" id="PF04143">
    <property type="entry name" value="Sulf_transp"/>
    <property type="match status" value="1"/>
</dbReference>
<feature type="transmembrane region" description="Helical" evidence="9">
    <location>
        <begin position="505"/>
        <end position="524"/>
    </location>
</feature>
<evidence type="ECO:0000256" key="7">
    <source>
        <dbReference type="ARBA" id="ARBA00023136"/>
    </source>
</evidence>
<feature type="transmembrane region" description="Helical" evidence="9">
    <location>
        <begin position="85"/>
        <end position="107"/>
    </location>
</feature>
<evidence type="ECO:0000313" key="11">
    <source>
        <dbReference type="Proteomes" id="UP000799750"/>
    </source>
</evidence>
<keyword evidence="3" id="KW-1003">Cell membrane</keyword>
<keyword evidence="6 9" id="KW-1133">Transmembrane helix</keyword>
<name>A0A6A6QNC4_9PEZI</name>
<evidence type="ECO:0000256" key="1">
    <source>
        <dbReference type="ARBA" id="ARBA00004429"/>
    </source>
</evidence>
<reference evidence="10" key="1">
    <citation type="journal article" date="2020" name="Stud. Mycol.">
        <title>101 Dothideomycetes genomes: a test case for predicting lifestyles and emergence of pathogens.</title>
        <authorList>
            <person name="Haridas S."/>
            <person name="Albert R."/>
            <person name="Binder M."/>
            <person name="Bloem J."/>
            <person name="Labutti K."/>
            <person name="Salamov A."/>
            <person name="Andreopoulos B."/>
            <person name="Baker S."/>
            <person name="Barry K."/>
            <person name="Bills G."/>
            <person name="Bluhm B."/>
            <person name="Cannon C."/>
            <person name="Castanera R."/>
            <person name="Culley D."/>
            <person name="Daum C."/>
            <person name="Ezra D."/>
            <person name="Gonzalez J."/>
            <person name="Henrissat B."/>
            <person name="Kuo A."/>
            <person name="Liang C."/>
            <person name="Lipzen A."/>
            <person name="Lutzoni F."/>
            <person name="Magnuson J."/>
            <person name="Mondo S."/>
            <person name="Nolan M."/>
            <person name="Ohm R."/>
            <person name="Pangilinan J."/>
            <person name="Park H.-J."/>
            <person name="Ramirez L."/>
            <person name="Alfaro M."/>
            <person name="Sun H."/>
            <person name="Tritt A."/>
            <person name="Yoshinaga Y."/>
            <person name="Zwiers L.-H."/>
            <person name="Turgeon B."/>
            <person name="Goodwin S."/>
            <person name="Spatafora J."/>
            <person name="Crous P."/>
            <person name="Grigoriev I."/>
        </authorList>
    </citation>
    <scope>NUCLEOTIDE SEQUENCE</scope>
    <source>
        <strain evidence="10">CBS 269.34</strain>
    </source>
</reference>
<evidence type="ECO:0000256" key="3">
    <source>
        <dbReference type="ARBA" id="ARBA00022475"/>
    </source>
</evidence>
<dbReference type="AlphaFoldDB" id="A0A6A6QNC4"/>
<feature type="transmembrane region" description="Helical" evidence="9">
    <location>
        <begin position="119"/>
        <end position="139"/>
    </location>
</feature>
<evidence type="ECO:0000256" key="8">
    <source>
        <dbReference type="SAM" id="MobiDB-lite"/>
    </source>
</evidence>
<keyword evidence="11" id="KW-1185">Reference proteome</keyword>
<accession>A0A6A6QNC4</accession>
<evidence type="ECO:0000313" key="10">
    <source>
        <dbReference type="EMBL" id="KAF2493998.1"/>
    </source>
</evidence>
<dbReference type="PANTHER" id="PTHR30574">
    <property type="entry name" value="INNER MEMBRANE PROTEIN YEDE"/>
    <property type="match status" value="1"/>
</dbReference>
<dbReference type="InterPro" id="IPR007272">
    <property type="entry name" value="Sulf_transp_TsuA/YedE"/>
</dbReference>